<reference evidence="8" key="1">
    <citation type="submission" date="2019-08" db="EMBL/GenBank/DDBJ databases">
        <authorList>
            <person name="Kucharzyk K."/>
            <person name="Murdoch R.W."/>
            <person name="Higgins S."/>
            <person name="Loffler F."/>
        </authorList>
    </citation>
    <scope>NUCLEOTIDE SEQUENCE</scope>
</reference>
<dbReference type="Gene3D" id="3.10.430.100">
    <property type="entry name" value="Ribosomal protein L9, C-terminal domain"/>
    <property type="match status" value="1"/>
</dbReference>
<dbReference type="InterPro" id="IPR036791">
    <property type="entry name" value="Ribosomal_bL9_C_sf"/>
</dbReference>
<feature type="domain" description="Ribosomal protein L9" evidence="7">
    <location>
        <begin position="13"/>
        <end position="40"/>
    </location>
</feature>
<dbReference type="PANTHER" id="PTHR21368">
    <property type="entry name" value="50S RIBOSOMAL PROTEIN L9"/>
    <property type="match status" value="1"/>
</dbReference>
<dbReference type="InterPro" id="IPR020070">
    <property type="entry name" value="Ribosomal_bL9_N"/>
</dbReference>
<dbReference type="InterPro" id="IPR020594">
    <property type="entry name" value="Ribosomal_bL9_bac/chp"/>
</dbReference>
<proteinExistence type="inferred from homology"/>
<accession>A0A645DEG9</accession>
<protein>
    <submittedName>
        <fullName evidence="8">50S ribosomal protein L9</fullName>
    </submittedName>
</protein>
<dbReference type="Pfam" id="PF03948">
    <property type="entry name" value="Ribosomal_L9_C"/>
    <property type="match status" value="1"/>
</dbReference>
<feature type="coiled-coil region" evidence="6">
    <location>
        <begin position="44"/>
        <end position="78"/>
    </location>
</feature>
<dbReference type="InterPro" id="IPR020069">
    <property type="entry name" value="Ribosomal_bL9_C"/>
</dbReference>
<evidence type="ECO:0000313" key="8">
    <source>
        <dbReference type="EMBL" id="MPM87243.1"/>
    </source>
</evidence>
<keyword evidence="4 8" id="KW-0689">Ribosomal protein</keyword>
<evidence type="ECO:0000256" key="6">
    <source>
        <dbReference type="SAM" id="Coils"/>
    </source>
</evidence>
<evidence type="ECO:0000256" key="4">
    <source>
        <dbReference type="ARBA" id="ARBA00022980"/>
    </source>
</evidence>
<evidence type="ECO:0000259" key="7">
    <source>
        <dbReference type="PROSITE" id="PS00651"/>
    </source>
</evidence>
<dbReference type="SUPFAM" id="SSF55653">
    <property type="entry name" value="Ribosomal protein L9 C-domain"/>
    <property type="match status" value="1"/>
</dbReference>
<dbReference type="SUPFAM" id="SSF55658">
    <property type="entry name" value="L9 N-domain-like"/>
    <property type="match status" value="1"/>
</dbReference>
<dbReference type="GO" id="GO:1990904">
    <property type="term" value="C:ribonucleoprotein complex"/>
    <property type="evidence" value="ECO:0007669"/>
    <property type="project" value="UniProtKB-KW"/>
</dbReference>
<dbReference type="GO" id="GO:0005840">
    <property type="term" value="C:ribosome"/>
    <property type="evidence" value="ECO:0007669"/>
    <property type="project" value="UniProtKB-KW"/>
</dbReference>
<keyword evidence="3" id="KW-0694">RNA-binding</keyword>
<dbReference type="Gene3D" id="3.40.5.10">
    <property type="entry name" value="Ribosomal protein L9, N-terminal domain"/>
    <property type="match status" value="1"/>
</dbReference>
<keyword evidence="5" id="KW-0687">Ribonucleoprotein</keyword>
<organism evidence="8">
    <name type="scientific">bioreactor metagenome</name>
    <dbReference type="NCBI Taxonomy" id="1076179"/>
    <lineage>
        <taxon>unclassified sequences</taxon>
        <taxon>metagenomes</taxon>
        <taxon>ecological metagenomes</taxon>
    </lineage>
</organism>
<dbReference type="PROSITE" id="PS00651">
    <property type="entry name" value="RIBOSOMAL_L9"/>
    <property type="match status" value="1"/>
</dbReference>
<comment type="similarity">
    <text evidence="1">Belongs to the bacterial ribosomal protein bL9 family.</text>
</comment>
<name>A0A645DEG9_9ZZZZ</name>
<dbReference type="GO" id="GO:0003735">
    <property type="term" value="F:structural constituent of ribosome"/>
    <property type="evidence" value="ECO:0007669"/>
    <property type="project" value="InterPro"/>
</dbReference>
<evidence type="ECO:0000256" key="3">
    <source>
        <dbReference type="ARBA" id="ARBA00022884"/>
    </source>
</evidence>
<keyword evidence="2" id="KW-0699">rRNA-binding</keyword>
<evidence type="ECO:0000256" key="1">
    <source>
        <dbReference type="ARBA" id="ARBA00010605"/>
    </source>
</evidence>
<sequence>MEVILTQDVKGVGRKGQKLNVAEGYGRNFLMPRGLAIEATSGAVQQMNERDENKARKLQREKEKAMELAKKLEQVSVVIKSKHSEGGKLFGAITTSQIVDELSRQHKISLDRKKIELKDHIKTLGVFEVPVRVYPEMVVKLVVKIHPQD</sequence>
<dbReference type="GO" id="GO:0019843">
    <property type="term" value="F:rRNA binding"/>
    <property type="evidence" value="ECO:0007669"/>
    <property type="project" value="UniProtKB-KW"/>
</dbReference>
<dbReference type="GO" id="GO:0006412">
    <property type="term" value="P:translation"/>
    <property type="evidence" value="ECO:0007669"/>
    <property type="project" value="InterPro"/>
</dbReference>
<comment type="caution">
    <text evidence="8">The sequence shown here is derived from an EMBL/GenBank/DDBJ whole genome shotgun (WGS) entry which is preliminary data.</text>
</comment>
<dbReference type="InterPro" id="IPR036935">
    <property type="entry name" value="Ribosomal_bL9_N_sf"/>
</dbReference>
<dbReference type="InterPro" id="IPR000244">
    <property type="entry name" value="Ribosomal_bL9"/>
</dbReference>
<evidence type="ECO:0000256" key="2">
    <source>
        <dbReference type="ARBA" id="ARBA00022730"/>
    </source>
</evidence>
<dbReference type="Pfam" id="PF01281">
    <property type="entry name" value="Ribosomal_L9_N"/>
    <property type="match status" value="1"/>
</dbReference>
<dbReference type="AlphaFoldDB" id="A0A645DEG9"/>
<dbReference type="NCBIfam" id="TIGR00158">
    <property type="entry name" value="L9"/>
    <property type="match status" value="1"/>
</dbReference>
<dbReference type="InterPro" id="IPR009027">
    <property type="entry name" value="Ribosomal_bL9/RNase_H1_N"/>
</dbReference>
<evidence type="ECO:0000256" key="5">
    <source>
        <dbReference type="ARBA" id="ARBA00023274"/>
    </source>
</evidence>
<dbReference type="HAMAP" id="MF_00503">
    <property type="entry name" value="Ribosomal_bL9"/>
    <property type="match status" value="1"/>
</dbReference>
<dbReference type="EMBL" id="VSSQ01035106">
    <property type="protein sequence ID" value="MPM87243.1"/>
    <property type="molecule type" value="Genomic_DNA"/>
</dbReference>
<gene>
    <name evidence="8" type="primary">rplI_39</name>
    <name evidence="8" type="ORF">SDC9_134338</name>
</gene>
<keyword evidence="6" id="KW-0175">Coiled coil</keyword>